<dbReference type="InParanoid" id="A0A0C3FNY6"/>
<proteinExistence type="predicted"/>
<dbReference type="HOGENOM" id="CLU_2184950_0_0_1"/>
<reference evidence="1 2" key="1">
    <citation type="submission" date="2014-04" db="EMBL/GenBank/DDBJ databases">
        <authorList>
            <consortium name="DOE Joint Genome Institute"/>
            <person name="Kuo A."/>
            <person name="Tarkka M."/>
            <person name="Buscot F."/>
            <person name="Kohler A."/>
            <person name="Nagy L.G."/>
            <person name="Floudas D."/>
            <person name="Copeland A."/>
            <person name="Barry K.W."/>
            <person name="Cichocki N."/>
            <person name="Veneault-Fourrey C."/>
            <person name="LaButti K."/>
            <person name="Lindquist E.A."/>
            <person name="Lipzen A."/>
            <person name="Lundell T."/>
            <person name="Morin E."/>
            <person name="Murat C."/>
            <person name="Sun H."/>
            <person name="Tunlid A."/>
            <person name="Henrissat B."/>
            <person name="Grigoriev I.V."/>
            <person name="Hibbett D.S."/>
            <person name="Martin F."/>
            <person name="Nordberg H.P."/>
            <person name="Cantor M.N."/>
            <person name="Hua S.X."/>
        </authorList>
    </citation>
    <scope>NUCLEOTIDE SEQUENCE [LARGE SCALE GENOMIC DNA]</scope>
    <source>
        <strain evidence="1 2">F 1598</strain>
    </source>
</reference>
<reference evidence="2" key="2">
    <citation type="submission" date="2015-01" db="EMBL/GenBank/DDBJ databases">
        <title>Evolutionary Origins and Diversification of the Mycorrhizal Mutualists.</title>
        <authorList>
            <consortium name="DOE Joint Genome Institute"/>
            <consortium name="Mycorrhizal Genomics Consortium"/>
            <person name="Kohler A."/>
            <person name="Kuo A."/>
            <person name="Nagy L.G."/>
            <person name="Floudas D."/>
            <person name="Copeland A."/>
            <person name="Barry K.W."/>
            <person name="Cichocki N."/>
            <person name="Veneault-Fourrey C."/>
            <person name="LaButti K."/>
            <person name="Lindquist E.A."/>
            <person name="Lipzen A."/>
            <person name="Lundell T."/>
            <person name="Morin E."/>
            <person name="Murat C."/>
            <person name="Riley R."/>
            <person name="Ohm R."/>
            <person name="Sun H."/>
            <person name="Tunlid A."/>
            <person name="Henrissat B."/>
            <person name="Grigoriev I.V."/>
            <person name="Hibbett D.S."/>
            <person name="Martin F."/>
        </authorList>
    </citation>
    <scope>NUCLEOTIDE SEQUENCE [LARGE SCALE GENOMIC DNA]</scope>
    <source>
        <strain evidence="2">F 1598</strain>
    </source>
</reference>
<sequence length="109" mass="12212">MCSENSFDSSSCWSLMVNPNKLEPCLVEGCRSGRSGDPARMRANRDCEIRSTFEVALRQGWILGILETRRARWCIRQAGCLVSPTRKRDSSVIPLSSFGEHNSSLIVFS</sequence>
<evidence type="ECO:0000313" key="1">
    <source>
        <dbReference type="EMBL" id="KIM81494.1"/>
    </source>
</evidence>
<accession>A0A0C3FNY6</accession>
<dbReference type="AlphaFoldDB" id="A0A0C3FNY6"/>
<evidence type="ECO:0000313" key="2">
    <source>
        <dbReference type="Proteomes" id="UP000054166"/>
    </source>
</evidence>
<gene>
    <name evidence="1" type="ORF">PILCRDRAFT_494465</name>
</gene>
<organism evidence="1 2">
    <name type="scientific">Piloderma croceum (strain F 1598)</name>
    <dbReference type="NCBI Taxonomy" id="765440"/>
    <lineage>
        <taxon>Eukaryota</taxon>
        <taxon>Fungi</taxon>
        <taxon>Dikarya</taxon>
        <taxon>Basidiomycota</taxon>
        <taxon>Agaricomycotina</taxon>
        <taxon>Agaricomycetes</taxon>
        <taxon>Agaricomycetidae</taxon>
        <taxon>Atheliales</taxon>
        <taxon>Atheliaceae</taxon>
        <taxon>Piloderma</taxon>
    </lineage>
</organism>
<protein>
    <submittedName>
        <fullName evidence="1">Uncharacterized protein</fullName>
    </submittedName>
</protein>
<name>A0A0C3FNY6_PILCF</name>
<dbReference type="EMBL" id="KN832998">
    <property type="protein sequence ID" value="KIM81494.1"/>
    <property type="molecule type" value="Genomic_DNA"/>
</dbReference>
<keyword evidence="2" id="KW-1185">Reference proteome</keyword>
<dbReference type="Proteomes" id="UP000054166">
    <property type="component" value="Unassembled WGS sequence"/>
</dbReference>